<dbReference type="RefSeq" id="WP_173417091.1">
    <property type="nucleotide sequence ID" value="NZ_CP054139.1"/>
</dbReference>
<dbReference type="Proteomes" id="UP000505355">
    <property type="component" value="Chromosome"/>
</dbReference>
<dbReference type="InterPro" id="IPR027417">
    <property type="entry name" value="P-loop_NTPase"/>
</dbReference>
<reference evidence="1 2" key="1">
    <citation type="submission" date="2020-05" db="EMBL/GenBank/DDBJ databases">
        <title>Mucilaginibacter mali sp. nov.</title>
        <authorList>
            <person name="Kim H.S."/>
            <person name="Lee K.C."/>
            <person name="Suh M.K."/>
            <person name="Kim J.-S."/>
            <person name="Han K.-I."/>
            <person name="Eom M.K."/>
            <person name="Shin Y.K."/>
            <person name="Lee J.-S."/>
        </authorList>
    </citation>
    <scope>NUCLEOTIDE SEQUENCE [LARGE SCALE GENOMIC DNA]</scope>
    <source>
        <strain evidence="1 2">G2-14</strain>
    </source>
</reference>
<dbReference type="PANTHER" id="PTHR30121">
    <property type="entry name" value="UNCHARACTERIZED PROTEIN YJGR-RELATED"/>
    <property type="match status" value="1"/>
</dbReference>
<dbReference type="KEGG" id="mmab:HQ865_22640"/>
<keyword evidence="1" id="KW-0067">ATP-binding</keyword>
<organism evidence="1 2">
    <name type="scientific">Mucilaginibacter mali</name>
    <dbReference type="NCBI Taxonomy" id="2740462"/>
    <lineage>
        <taxon>Bacteria</taxon>
        <taxon>Pseudomonadati</taxon>
        <taxon>Bacteroidota</taxon>
        <taxon>Sphingobacteriia</taxon>
        <taxon>Sphingobacteriales</taxon>
        <taxon>Sphingobacteriaceae</taxon>
        <taxon>Mucilaginibacter</taxon>
    </lineage>
</organism>
<dbReference type="PANTHER" id="PTHR30121:SF6">
    <property type="entry name" value="SLR6007 PROTEIN"/>
    <property type="match status" value="1"/>
</dbReference>
<evidence type="ECO:0000313" key="1">
    <source>
        <dbReference type="EMBL" id="QKJ32441.1"/>
    </source>
</evidence>
<dbReference type="GO" id="GO:0005524">
    <property type="term" value="F:ATP binding"/>
    <property type="evidence" value="ECO:0007669"/>
    <property type="project" value="UniProtKB-KW"/>
</dbReference>
<dbReference type="Gene3D" id="3.40.50.300">
    <property type="entry name" value="P-loop containing nucleotide triphosphate hydrolases"/>
    <property type="match status" value="2"/>
</dbReference>
<keyword evidence="1" id="KW-0547">Nucleotide-binding</keyword>
<gene>
    <name evidence="1" type="ORF">HQ865_22640</name>
</gene>
<sequence length="392" mass="43414">MYELKPFTPIARTNWRNDNRLFGIKPKDRLHGMLVIGKSGMGKSQLLVNMALDDIVKGNGICVLDPHGQVSEMIKRRIPRERLKDVIDFDAANADALPAFNPLHGVPEHQRELVASEMVATFKKLFDDAWGSKMERTLRMSCLTLLQYPNSTLLDIHPLLTDSAFRAEVLQAVSDPHVLAFWNREFGLPAAGAQAAAILPILNKVGVLLSNRTLRGIFGRQGGISLERCMNEGKIVLCNLPKGVIGQDVAGVLGSFLISGIQNAAMRRVNVPAGELKPFYLFIDECHNFLSASFASMLPEVRKFGVGIFLAHQYLDQLAPDIRTSVLNSVGSIICFRIGFSDAKVMEKEFYPTFGYEDFVNLPLYHIYIKLLIDGSESKGFSAVTLPSFDSS</sequence>
<accession>A0A7D4UNY7</accession>
<protein>
    <submittedName>
        <fullName evidence="1">ATP-binding protein</fullName>
    </submittedName>
</protein>
<proteinExistence type="predicted"/>
<dbReference type="InterPro" id="IPR051162">
    <property type="entry name" value="T4SS_component"/>
</dbReference>
<dbReference type="EMBL" id="CP054139">
    <property type="protein sequence ID" value="QKJ32441.1"/>
    <property type="molecule type" value="Genomic_DNA"/>
</dbReference>
<keyword evidence="2" id="KW-1185">Reference proteome</keyword>
<name>A0A7D4UNY7_9SPHI</name>
<evidence type="ECO:0000313" key="2">
    <source>
        <dbReference type="Proteomes" id="UP000505355"/>
    </source>
</evidence>
<dbReference type="AlphaFoldDB" id="A0A7D4UNY7"/>
<dbReference type="SUPFAM" id="SSF52540">
    <property type="entry name" value="P-loop containing nucleoside triphosphate hydrolases"/>
    <property type="match status" value="1"/>
</dbReference>